<gene>
    <name evidence="1" type="ORF">LIQ10_15850</name>
</gene>
<dbReference type="RefSeq" id="WP_173883456.1">
    <property type="nucleotide sequence ID" value="NZ_JAAIQZ010000038.1"/>
</dbReference>
<sequence>MEREKVFQRILEYHKLRAEEYEYMDRIKVSECSAVVTFRLFLCSSDYAIEIVTVDKEVDISERFQSEDRWNKGQECLNVQDINQPPYYFEGTPLEWIEELTTYQFLYPYDWNQLYQEYCDYISRQSDEQISVLKYYRDDDGYLRRKDAKIVFLKIKIAEPTCEIVKEICEKLLSNTSMIVEKYVSFCDSGFRKEKDFLRDIQKILGRKAKVTFAKELDEATFQGDEVFFDVLNKMWLIL</sequence>
<dbReference type="Proteomes" id="UP001297422">
    <property type="component" value="Unassembled WGS sequence"/>
</dbReference>
<evidence type="ECO:0000313" key="1">
    <source>
        <dbReference type="EMBL" id="MCB5495188.1"/>
    </source>
</evidence>
<dbReference type="EMBL" id="JAJBNC010000033">
    <property type="protein sequence ID" value="MCB5495188.1"/>
    <property type="molecule type" value="Genomic_DNA"/>
</dbReference>
<organism evidence="1 2">
    <name type="scientific">Mediterraneibacter gnavus</name>
    <name type="common">Ruminococcus gnavus</name>
    <dbReference type="NCBI Taxonomy" id="33038"/>
    <lineage>
        <taxon>Bacteria</taxon>
        <taxon>Bacillati</taxon>
        <taxon>Bacillota</taxon>
        <taxon>Clostridia</taxon>
        <taxon>Lachnospirales</taxon>
        <taxon>Lachnospiraceae</taxon>
        <taxon>Mediterraneibacter</taxon>
    </lineage>
</organism>
<name>A0AAJ1B1J2_MEDGN</name>
<reference evidence="1" key="1">
    <citation type="submission" date="2021-10" db="EMBL/GenBank/DDBJ databases">
        <title>Collection of gut derived symbiotic bacterial strains cultured from healthy donors.</title>
        <authorList>
            <person name="Lin H."/>
            <person name="Littmann E."/>
            <person name="Claire K."/>
            <person name="Pamer E."/>
        </authorList>
    </citation>
    <scope>NUCLEOTIDE SEQUENCE</scope>
    <source>
        <strain evidence="1">MSK.23.4</strain>
    </source>
</reference>
<evidence type="ECO:0000313" key="2">
    <source>
        <dbReference type="Proteomes" id="UP001297422"/>
    </source>
</evidence>
<protein>
    <submittedName>
        <fullName evidence="1">Uncharacterized protein</fullName>
    </submittedName>
</protein>
<comment type="caution">
    <text evidence="1">The sequence shown here is derived from an EMBL/GenBank/DDBJ whole genome shotgun (WGS) entry which is preliminary data.</text>
</comment>
<accession>A0AAJ1B1J2</accession>
<proteinExistence type="predicted"/>
<dbReference type="AlphaFoldDB" id="A0AAJ1B1J2"/>